<protein>
    <submittedName>
        <fullName evidence="3">ADP-heptose:LPS heptosyltransferase</fullName>
    </submittedName>
</protein>
<organism evidence="3 4">
    <name type="scientific">Thermanaerovibrio velox DSM 12556</name>
    <dbReference type="NCBI Taxonomy" id="926567"/>
    <lineage>
        <taxon>Bacteria</taxon>
        <taxon>Thermotogati</taxon>
        <taxon>Synergistota</taxon>
        <taxon>Synergistia</taxon>
        <taxon>Synergistales</taxon>
        <taxon>Synergistaceae</taxon>
        <taxon>Thermanaerovibrio</taxon>
    </lineage>
</organism>
<dbReference type="EMBL" id="CM001377">
    <property type="protein sequence ID" value="EHM09306.1"/>
    <property type="molecule type" value="Genomic_DNA"/>
</dbReference>
<name>H0UN27_9BACT</name>
<reference evidence="3 4" key="1">
    <citation type="submission" date="2011-10" db="EMBL/GenBank/DDBJ databases">
        <title>The Noncontiguous Finished genome of Thermanaerovibrio velox DSM 12556.</title>
        <authorList>
            <consortium name="US DOE Joint Genome Institute (JGI-PGF)"/>
            <person name="Lucas S."/>
            <person name="Copeland A."/>
            <person name="Lapidus A."/>
            <person name="Glavina del Rio T."/>
            <person name="Dalin E."/>
            <person name="Tice H."/>
            <person name="Bruce D."/>
            <person name="Goodwin L."/>
            <person name="Pitluck S."/>
            <person name="Peters L."/>
            <person name="Mikhailova N."/>
            <person name="Teshima H."/>
            <person name="Kyrpides N."/>
            <person name="Mavromatis K."/>
            <person name="Ivanova N."/>
            <person name="Markowitz V."/>
            <person name="Cheng J.-F."/>
            <person name="Hugenholtz P."/>
            <person name="Woyke T."/>
            <person name="Wu D."/>
            <person name="Spring S."/>
            <person name="Brambilla E.-M."/>
            <person name="Klenk H.-P."/>
            <person name="Eisen J.A."/>
        </authorList>
    </citation>
    <scope>NUCLEOTIDE SEQUENCE [LARGE SCALE GENOMIC DNA]</scope>
    <source>
        <strain evidence="3 4">DSM 12556</strain>
    </source>
</reference>
<evidence type="ECO:0000256" key="1">
    <source>
        <dbReference type="ARBA" id="ARBA00022676"/>
    </source>
</evidence>
<dbReference type="Proteomes" id="UP000005730">
    <property type="component" value="Chromosome"/>
</dbReference>
<evidence type="ECO:0000313" key="4">
    <source>
        <dbReference type="Proteomes" id="UP000005730"/>
    </source>
</evidence>
<dbReference type="CDD" id="cd03789">
    <property type="entry name" value="GT9_LPS_heptosyltransferase"/>
    <property type="match status" value="1"/>
</dbReference>
<dbReference type="PANTHER" id="PTHR30160:SF1">
    <property type="entry name" value="LIPOPOLYSACCHARIDE 1,2-N-ACETYLGLUCOSAMINETRANSFERASE-RELATED"/>
    <property type="match status" value="1"/>
</dbReference>
<dbReference type="eggNOG" id="COG0859">
    <property type="taxonomic scope" value="Bacteria"/>
</dbReference>
<dbReference type="AlphaFoldDB" id="H0UN27"/>
<keyword evidence="2 3" id="KW-0808">Transferase</keyword>
<sequence length="312" mass="34450">MRIDPSKVNRVLVIGLSCLGDMLLASAALWNLRLFLPGRDFRILVGPRALEAVKEDPMWDQVVVYDRPKDFPGLRGRIKFISHMRSFSPDLVVDLRSGLNPLFSGAKYAPLWGLRELLLHRDLHEAERNLWCMSTLGVPLVTRGMRFHVTPDAQGKAEEVLAGRLPLAVINPGASSKFNRWPGERFLEVAKWLAREGYFVGVIGKAPDERPIGEGILSILGDRGIDMRSLPSLGVLGAMLKRASIFISNDTGPLHLASAVGTPTVGIYAGRSLARRYGPWCNRHVCVLPPGSPQALTTGAGLRPSRPSRWRR</sequence>
<dbReference type="Pfam" id="PF01075">
    <property type="entry name" value="Glyco_transf_9"/>
    <property type="match status" value="1"/>
</dbReference>
<dbReference type="GO" id="GO:0005829">
    <property type="term" value="C:cytosol"/>
    <property type="evidence" value="ECO:0007669"/>
    <property type="project" value="TreeGrafter"/>
</dbReference>
<dbReference type="GO" id="GO:0009244">
    <property type="term" value="P:lipopolysaccharide core region biosynthetic process"/>
    <property type="evidence" value="ECO:0007669"/>
    <property type="project" value="TreeGrafter"/>
</dbReference>
<dbReference type="HOGENOM" id="CLU_038371_0_0_0"/>
<keyword evidence="4" id="KW-1185">Reference proteome</keyword>
<dbReference type="STRING" id="926567.TheveDRAFT_0119"/>
<keyword evidence="1" id="KW-0328">Glycosyltransferase</keyword>
<evidence type="ECO:0000313" key="3">
    <source>
        <dbReference type="EMBL" id="EHM09306.1"/>
    </source>
</evidence>
<dbReference type="InterPro" id="IPR002201">
    <property type="entry name" value="Glyco_trans_9"/>
</dbReference>
<dbReference type="SUPFAM" id="SSF53756">
    <property type="entry name" value="UDP-Glycosyltransferase/glycogen phosphorylase"/>
    <property type="match status" value="1"/>
</dbReference>
<dbReference type="GO" id="GO:0008713">
    <property type="term" value="F:ADP-heptose-lipopolysaccharide heptosyltransferase activity"/>
    <property type="evidence" value="ECO:0007669"/>
    <property type="project" value="TreeGrafter"/>
</dbReference>
<dbReference type="Gene3D" id="3.40.50.2000">
    <property type="entry name" value="Glycogen Phosphorylase B"/>
    <property type="match status" value="2"/>
</dbReference>
<gene>
    <name evidence="3" type="ORF">TheveDRAFT_0119</name>
</gene>
<dbReference type="PANTHER" id="PTHR30160">
    <property type="entry name" value="TETRAACYLDISACCHARIDE 4'-KINASE-RELATED"/>
    <property type="match status" value="1"/>
</dbReference>
<evidence type="ECO:0000256" key="2">
    <source>
        <dbReference type="ARBA" id="ARBA00022679"/>
    </source>
</evidence>
<dbReference type="InterPro" id="IPR051199">
    <property type="entry name" value="LPS_LOS_Heptosyltrfase"/>
</dbReference>
<proteinExistence type="predicted"/>
<accession>H0UN27</accession>
<dbReference type="RefSeq" id="WP_006582798.1">
    <property type="nucleotide sequence ID" value="NZ_CM001377.1"/>
</dbReference>